<keyword evidence="5 7" id="KW-0472">Membrane</keyword>
<evidence type="ECO:0000259" key="8">
    <source>
        <dbReference type="SMART" id="SM00965"/>
    </source>
</evidence>
<dbReference type="InterPro" id="IPR012910">
    <property type="entry name" value="Plug_dom"/>
</dbReference>
<dbReference type="NCBIfam" id="TIGR04057">
    <property type="entry name" value="SusC_RagA_signa"/>
    <property type="match status" value="1"/>
</dbReference>
<keyword evidence="3 7" id="KW-1134">Transmembrane beta strand</keyword>
<dbReference type="InterPro" id="IPR023997">
    <property type="entry name" value="TonB-dep_OMP_SusC/RagA_CS"/>
</dbReference>
<organism evidence="9 10">
    <name type="scientific">Mucilaginibacter sabulilitoris</name>
    <dbReference type="NCBI Taxonomy" id="1173583"/>
    <lineage>
        <taxon>Bacteria</taxon>
        <taxon>Pseudomonadati</taxon>
        <taxon>Bacteroidota</taxon>
        <taxon>Sphingobacteriia</taxon>
        <taxon>Sphingobacteriales</taxon>
        <taxon>Sphingobacteriaceae</taxon>
        <taxon>Mucilaginibacter</taxon>
    </lineage>
</organism>
<comment type="subcellular location">
    <subcellularLocation>
        <location evidence="1 7">Cell outer membrane</location>
        <topology evidence="1 7">Multi-pass membrane protein</topology>
    </subcellularLocation>
</comment>
<protein>
    <submittedName>
        <fullName evidence="9">TonB-dependent receptor</fullName>
    </submittedName>
</protein>
<reference evidence="9 10" key="1">
    <citation type="submission" date="2023-11" db="EMBL/GenBank/DDBJ databases">
        <title>Analysis of the Genomes of Mucilaginibacter gossypii cycad 4 and M. sabulilitoris SNA2: microbes with the potential for plant growth promotion.</title>
        <authorList>
            <person name="Hirsch A.M."/>
            <person name="Humm E."/>
            <person name="Rubbi M."/>
            <person name="Del Vecchio G."/>
            <person name="Ha S.M."/>
            <person name="Pellegrini M."/>
            <person name="Gunsalus R.P."/>
        </authorList>
    </citation>
    <scope>NUCLEOTIDE SEQUENCE [LARGE SCALE GENOMIC DNA]</scope>
    <source>
        <strain evidence="9 10">SNA2</strain>
    </source>
</reference>
<dbReference type="PROSITE" id="PS52016">
    <property type="entry name" value="TONB_DEPENDENT_REC_3"/>
    <property type="match status" value="1"/>
</dbReference>
<proteinExistence type="inferred from homology"/>
<dbReference type="Gene3D" id="2.60.40.1120">
    <property type="entry name" value="Carboxypeptidase-like, regulatory domain"/>
    <property type="match status" value="1"/>
</dbReference>
<evidence type="ECO:0000256" key="4">
    <source>
        <dbReference type="ARBA" id="ARBA00022692"/>
    </source>
</evidence>
<dbReference type="InterPro" id="IPR036942">
    <property type="entry name" value="Beta-barrel_TonB_sf"/>
</dbReference>
<sequence>MKFYFQTGCMRPACIPKILLVMKLTVVLLITVFLQVSQASYGQRITYKGTNVPVEKLFQVIQTQTFFKVLYAEEMVNGLGNTDLNLKNATIDDALKACFKDKPLTYTITNNVIVIKYKPAPVVEKLLPVTITGKVTDDKNVALPGVNIILKGTSTSTVTDGDGNYKITVPDNKGTLIFSFVGFESAEIVPGANTVINVRLKEGNQNLNEVLVVGYGTQRKTSLTSAVSAVKGSELAKAPVPNITSSLAGRVAGISARPNGGVPGQDDPDIHVRGIGTNGSSGALIVIDGIIRPNIGQIDQNQIESVSILKDAAAVAPYGLAGANGVILITTKHGKSGAPTISLGGYYGFQRPTFPPNMLNAKDYMTLKNEGDVNSGGQAEFPADLISNYDNLHTQNPDKYPNSNAERELIKLNKPQQNYSLQISGGTDRVQYYVGFNFLRQNGVYDPLSYNRYNYNAMLDINATSTTKVTVALNNSIEQNQTGPNPQGISYIPTAAIYYHNGLWGESGGYSPAGDLESGSYARISRNTALNSISVEQQLPFVKGLSIKGVFGYDPSTETDKNWARPNYYYLYDGTKTPATYTKTQLGDGFTTLTQTFGKSQNFTYQGYLNYHRTFGNSEITGLLVAEARNGKGSSFYASRKGFSVDVDELSLGTSDRLNFDNGGSSSTSSQLGYVYRVNYAYKGKYLIEATGRYDGHYSFAPGSRWAFFPAFSGAWRLSEEPFIKNNLSFIDNLKIRGSWGKSGNLTATDYQYLTKYNLYGNAYSFGTGSLVQGSYIPREANPRITWEKANKSDVGFDASLWQGKLTVEADYFYEKRSDMLTQPTVTVPVEYGLDLAQENAGVMSNHGVEFVLGTNNKFSNGLQLGVAGNFSFAKNKLLQVFENDVTKNNPRRSRTGRSLGTPFGYQALGLFKTSDDKNGDGIIDSQDGYNITQFGTLHPGDVKYADLNGDGKIDDNDETVVGYPTYPEITYGLNLNASWKGFDITLFFQGAAHASLNIQGYQTVPFRINNTNTSYEYFDNRWTPEHQDAKYPRAYASKNTNNTTNPLNGDGFGDFSSSIWMANTGFLRLKTGVIGYTIPSAITKKFNIQSLRFYVSGQNIFTASKLKFMDPETGYTSREESYPVEKAFIFGLNVTF</sequence>
<evidence type="ECO:0000256" key="5">
    <source>
        <dbReference type="ARBA" id="ARBA00023136"/>
    </source>
</evidence>
<dbReference type="InterPro" id="IPR039426">
    <property type="entry name" value="TonB-dep_rcpt-like"/>
</dbReference>
<accession>A0ABZ0TLS3</accession>
<dbReference type="Pfam" id="PF13715">
    <property type="entry name" value="CarbopepD_reg_2"/>
    <property type="match status" value="1"/>
</dbReference>
<dbReference type="Pfam" id="PF07715">
    <property type="entry name" value="Plug"/>
    <property type="match status" value="1"/>
</dbReference>
<keyword evidence="2 7" id="KW-0813">Transport</keyword>
<evidence type="ECO:0000256" key="3">
    <source>
        <dbReference type="ARBA" id="ARBA00022452"/>
    </source>
</evidence>
<dbReference type="RefSeq" id="WP_321562295.1">
    <property type="nucleotide sequence ID" value="NZ_CP139558.1"/>
</dbReference>
<evidence type="ECO:0000256" key="1">
    <source>
        <dbReference type="ARBA" id="ARBA00004571"/>
    </source>
</evidence>
<keyword evidence="6 7" id="KW-0998">Cell outer membrane</keyword>
<evidence type="ECO:0000256" key="7">
    <source>
        <dbReference type="PROSITE-ProRule" id="PRU01360"/>
    </source>
</evidence>
<dbReference type="InterPro" id="IPR037066">
    <property type="entry name" value="Plug_dom_sf"/>
</dbReference>
<evidence type="ECO:0000313" key="10">
    <source>
        <dbReference type="Proteomes" id="UP001324380"/>
    </source>
</evidence>
<dbReference type="Gene3D" id="2.170.130.10">
    <property type="entry name" value="TonB-dependent receptor, plug domain"/>
    <property type="match status" value="1"/>
</dbReference>
<dbReference type="Proteomes" id="UP001324380">
    <property type="component" value="Chromosome"/>
</dbReference>
<keyword evidence="9" id="KW-0675">Receptor</keyword>
<name>A0ABZ0TLS3_9SPHI</name>
<dbReference type="SMART" id="SM00965">
    <property type="entry name" value="STN"/>
    <property type="match status" value="1"/>
</dbReference>
<comment type="similarity">
    <text evidence="7">Belongs to the TonB-dependent receptor family.</text>
</comment>
<dbReference type="NCBIfam" id="TIGR04056">
    <property type="entry name" value="OMP_RagA_SusC"/>
    <property type="match status" value="1"/>
</dbReference>
<dbReference type="EMBL" id="CP139558">
    <property type="protein sequence ID" value="WPU93143.1"/>
    <property type="molecule type" value="Genomic_DNA"/>
</dbReference>
<dbReference type="InterPro" id="IPR008969">
    <property type="entry name" value="CarboxyPept-like_regulatory"/>
</dbReference>
<evidence type="ECO:0000256" key="6">
    <source>
        <dbReference type="ARBA" id="ARBA00023237"/>
    </source>
</evidence>
<gene>
    <name evidence="9" type="ORF">SNE25_27885</name>
</gene>
<evidence type="ECO:0000313" key="9">
    <source>
        <dbReference type="EMBL" id="WPU93143.1"/>
    </source>
</evidence>
<dbReference type="SUPFAM" id="SSF49464">
    <property type="entry name" value="Carboxypeptidase regulatory domain-like"/>
    <property type="match status" value="1"/>
</dbReference>
<dbReference type="InterPro" id="IPR023996">
    <property type="entry name" value="TonB-dep_OMP_SusC/RagA"/>
</dbReference>
<dbReference type="Gene3D" id="2.40.170.20">
    <property type="entry name" value="TonB-dependent receptor, beta-barrel domain"/>
    <property type="match status" value="1"/>
</dbReference>
<keyword evidence="10" id="KW-1185">Reference proteome</keyword>
<evidence type="ECO:0000256" key="2">
    <source>
        <dbReference type="ARBA" id="ARBA00022448"/>
    </source>
</evidence>
<dbReference type="InterPro" id="IPR011662">
    <property type="entry name" value="Secretin/TonB_short_N"/>
</dbReference>
<feature type="domain" description="Secretin/TonB short N-terminal" evidence="8">
    <location>
        <begin position="67"/>
        <end position="118"/>
    </location>
</feature>
<dbReference type="Pfam" id="PF07660">
    <property type="entry name" value="STN"/>
    <property type="match status" value="1"/>
</dbReference>
<keyword evidence="4 7" id="KW-0812">Transmembrane</keyword>
<dbReference type="SUPFAM" id="SSF56935">
    <property type="entry name" value="Porins"/>
    <property type="match status" value="1"/>
</dbReference>